<accession>A0A7X7LVA8</accession>
<dbReference type="AlphaFoldDB" id="A0A7X7LVA8"/>
<evidence type="ECO:0000313" key="2">
    <source>
        <dbReference type="Proteomes" id="UP000536534"/>
    </source>
</evidence>
<gene>
    <name evidence="1" type="ORF">GX576_06315</name>
</gene>
<name>A0A7X7LVA8_9RHOO</name>
<dbReference type="EMBL" id="JAAYYV010000167">
    <property type="protein sequence ID" value="NLF54000.1"/>
    <property type="molecule type" value="Genomic_DNA"/>
</dbReference>
<proteinExistence type="predicted"/>
<evidence type="ECO:0000313" key="1">
    <source>
        <dbReference type="EMBL" id="NLF54000.1"/>
    </source>
</evidence>
<dbReference type="Proteomes" id="UP000536534">
    <property type="component" value="Unassembled WGS sequence"/>
</dbReference>
<sequence>MYSHRIINQHHVDSLSNLEQVGQLTLESIRAASDLSLRAMRSQAQAARAWSSALATGRFEVPAGNAQLGSLVQESVSLLTHHYAQLVQLAESQLHLAHRSTHDALGQLQHWVPREGEAALEAFDLAVDAADRSAESFADAVARVVHMVDESSPSE</sequence>
<comment type="caution">
    <text evidence="1">The sequence shown here is derived from an EMBL/GenBank/DDBJ whole genome shotgun (WGS) entry which is preliminary data.</text>
</comment>
<organism evidence="1 2">
    <name type="scientific">Thauera phenolivorans</name>
    <dbReference type="NCBI Taxonomy" id="1792543"/>
    <lineage>
        <taxon>Bacteria</taxon>
        <taxon>Pseudomonadati</taxon>
        <taxon>Pseudomonadota</taxon>
        <taxon>Betaproteobacteria</taxon>
        <taxon>Rhodocyclales</taxon>
        <taxon>Zoogloeaceae</taxon>
        <taxon>Thauera</taxon>
    </lineage>
</organism>
<dbReference type="RefSeq" id="WP_068807234.1">
    <property type="nucleotide sequence ID" value="NZ_MBFM01000003.1"/>
</dbReference>
<reference evidence="1 2" key="1">
    <citation type="journal article" date="2020" name="Biotechnol. Biofuels">
        <title>New insights from the biogas microbiome by comprehensive genome-resolved metagenomics of nearly 1600 species originating from multiple anaerobic digesters.</title>
        <authorList>
            <person name="Campanaro S."/>
            <person name="Treu L."/>
            <person name="Rodriguez-R L.M."/>
            <person name="Kovalovszki A."/>
            <person name="Ziels R.M."/>
            <person name="Maus I."/>
            <person name="Zhu X."/>
            <person name="Kougias P.G."/>
            <person name="Basile A."/>
            <person name="Luo G."/>
            <person name="Schluter A."/>
            <person name="Konstantinidis K.T."/>
            <person name="Angelidaki I."/>
        </authorList>
    </citation>
    <scope>NUCLEOTIDE SEQUENCE [LARGE SCALE GENOMIC DNA]</scope>
    <source>
        <strain evidence="1">AS06rmzACSIP_256</strain>
    </source>
</reference>
<evidence type="ECO:0008006" key="3">
    <source>
        <dbReference type="Google" id="ProtNLM"/>
    </source>
</evidence>
<protein>
    <recommendedName>
        <fullName evidence="3">Phasin domain-containing protein</fullName>
    </recommendedName>
</protein>